<dbReference type="Gene3D" id="1.25.40.10">
    <property type="entry name" value="Tetratricopeptide repeat domain"/>
    <property type="match status" value="5"/>
</dbReference>
<feature type="repeat" description="PPR" evidence="3">
    <location>
        <begin position="439"/>
        <end position="473"/>
    </location>
</feature>
<reference evidence="5" key="1">
    <citation type="submission" date="2013-09" db="EMBL/GenBank/DDBJ databases">
        <title>Corchorus olitorius genome sequencing.</title>
        <authorList>
            <person name="Alam M."/>
            <person name="Haque M.S."/>
            <person name="Islam M.S."/>
            <person name="Emdad E.M."/>
            <person name="Islam M.M."/>
            <person name="Ahmed B."/>
            <person name="Halim A."/>
            <person name="Hossen Q.M.M."/>
            <person name="Hossain M.Z."/>
            <person name="Ahmed R."/>
            <person name="Khan M.M."/>
            <person name="Islam R."/>
            <person name="Rashid M.M."/>
            <person name="Khan S.A."/>
            <person name="Rahman M.S."/>
            <person name="Alam M."/>
            <person name="Yahiya A.S."/>
            <person name="Khan M.S."/>
            <person name="Azam M.S."/>
            <person name="Haque T."/>
            <person name="Lashkar M.Z.H."/>
            <person name="Akhand A.I."/>
            <person name="Morshed G."/>
            <person name="Roy S."/>
            <person name="Uddin K.S."/>
            <person name="Rabeya T."/>
            <person name="Hossain A.S."/>
            <person name="Chowdhury A."/>
            <person name="Snigdha A.R."/>
            <person name="Mortoza M.S."/>
            <person name="Matin S.A."/>
            <person name="Hoque S.M.E."/>
            <person name="Islam M.K."/>
            <person name="Roy D.K."/>
            <person name="Haider R."/>
            <person name="Moosa M.M."/>
            <person name="Elias S.M."/>
            <person name="Hasan A.M."/>
            <person name="Jahan S."/>
            <person name="Shafiuddin M."/>
            <person name="Mahmood N."/>
            <person name="Shommy N.S."/>
        </authorList>
    </citation>
    <scope>NUCLEOTIDE SEQUENCE [LARGE SCALE GENOMIC DNA]</scope>
    <source>
        <strain evidence="5">cv. O-4</strain>
    </source>
</reference>
<proteinExistence type="inferred from homology"/>
<evidence type="ECO:0000313" key="4">
    <source>
        <dbReference type="EMBL" id="OMO98346.1"/>
    </source>
</evidence>
<feature type="repeat" description="PPR" evidence="3">
    <location>
        <begin position="194"/>
        <end position="228"/>
    </location>
</feature>
<accession>A0A1R3JU30</accession>
<feature type="repeat" description="PPR" evidence="3">
    <location>
        <begin position="229"/>
        <end position="263"/>
    </location>
</feature>
<evidence type="ECO:0000256" key="2">
    <source>
        <dbReference type="ARBA" id="ARBA00022737"/>
    </source>
</evidence>
<feature type="repeat" description="PPR" evidence="3">
    <location>
        <begin position="334"/>
        <end position="368"/>
    </location>
</feature>
<dbReference type="AlphaFoldDB" id="A0A1R3JU30"/>
<sequence length="620" mass="71473">MSRAPSSIIAFVRQNPCTLQNPNTQIRNLNVDSKDTNFIRKEFRENQNQSRELVNDTIDQQSLDIVKQVCKITRTIPWWEETLLSSFPSVNFSDPWFFRELLKQQGNVLLSLRFFHWLRSKYEFSPDVDSCNVLFDKLVEAKACKAAGNFLEQTRFRPKPSSLECYLRCLSEAGLVEEAVYLFSFLNKIGYRPSIKTWNMALLACVKVGRNDLVWKLYPNMIDSGVVVDIDTVGCLIQTFCNEEKAMEGYQLLQQVLEEGLVPNTVVFQKLIRAFCKRGEFFRVSELLHTMIARNCHPDIYTYQELILGLCKKGNPLEGYRIFNDLKDRGYAPDRVMYTTMIYALCKIGEIGNARKLWFEMINKGIPPNEYTYNALIYGLCQLHDLEEAKKLHQEMLERGFGETTWSYNILIGGFCLHRRMNEAYGLFQEMPQKGIIRDLITFNTLIKGFCKNGEVAKGQNLLKELLAQGLQPDRFTYTPIIEKLCQVGRLQDAKKFLTAMQSWGIKPQASTHNCFIAALCKEGDVAEGMKWLVRMQEERLRPYHKTFEGLIHSLLQSDRLDDSLFALSFMFRLGYALQTSLCHSLVTRLCKADPSFVESWLAEILEINQANAFSSSSFV</sequence>
<feature type="repeat" description="PPR" evidence="3">
    <location>
        <begin position="299"/>
        <end position="333"/>
    </location>
</feature>
<feature type="repeat" description="PPR" evidence="3">
    <location>
        <begin position="474"/>
        <end position="508"/>
    </location>
</feature>
<dbReference type="InterPro" id="IPR002885">
    <property type="entry name" value="PPR_rpt"/>
</dbReference>
<evidence type="ECO:0000256" key="3">
    <source>
        <dbReference type="PROSITE-ProRule" id="PRU00708"/>
    </source>
</evidence>
<comment type="similarity">
    <text evidence="1">Belongs to the PPR family. P subfamily.</text>
</comment>
<dbReference type="PROSITE" id="PS51375">
    <property type="entry name" value="PPR"/>
    <property type="match status" value="10"/>
</dbReference>
<evidence type="ECO:0000313" key="5">
    <source>
        <dbReference type="Proteomes" id="UP000187203"/>
    </source>
</evidence>
<keyword evidence="2" id="KW-0677">Repeat</keyword>
<dbReference type="PANTHER" id="PTHR47447">
    <property type="entry name" value="OS03G0856100 PROTEIN"/>
    <property type="match status" value="1"/>
</dbReference>
<dbReference type="OrthoDB" id="185373at2759"/>
<feature type="repeat" description="PPR" evidence="3">
    <location>
        <begin position="509"/>
        <end position="543"/>
    </location>
</feature>
<organism evidence="4 5">
    <name type="scientific">Corchorus olitorius</name>
    <dbReference type="NCBI Taxonomy" id="93759"/>
    <lineage>
        <taxon>Eukaryota</taxon>
        <taxon>Viridiplantae</taxon>
        <taxon>Streptophyta</taxon>
        <taxon>Embryophyta</taxon>
        <taxon>Tracheophyta</taxon>
        <taxon>Spermatophyta</taxon>
        <taxon>Magnoliopsida</taxon>
        <taxon>eudicotyledons</taxon>
        <taxon>Gunneridae</taxon>
        <taxon>Pentapetalae</taxon>
        <taxon>rosids</taxon>
        <taxon>malvids</taxon>
        <taxon>Malvales</taxon>
        <taxon>Malvaceae</taxon>
        <taxon>Grewioideae</taxon>
        <taxon>Apeibeae</taxon>
        <taxon>Corchorus</taxon>
    </lineage>
</organism>
<dbReference type="STRING" id="93759.A0A1R3JU30"/>
<gene>
    <name evidence="4" type="ORF">COLO4_13983</name>
</gene>
<dbReference type="PANTHER" id="PTHR47447:SF22">
    <property type="entry name" value="TETRATRICOPEPTIDE-LIKE HELICAL DOMAIN SUPERFAMILY"/>
    <property type="match status" value="1"/>
</dbReference>
<evidence type="ECO:0008006" key="6">
    <source>
        <dbReference type="Google" id="ProtNLM"/>
    </source>
</evidence>
<evidence type="ECO:0000256" key="1">
    <source>
        <dbReference type="ARBA" id="ARBA00007626"/>
    </source>
</evidence>
<dbReference type="Pfam" id="PF01535">
    <property type="entry name" value="PPR"/>
    <property type="match status" value="2"/>
</dbReference>
<dbReference type="Proteomes" id="UP000187203">
    <property type="component" value="Unassembled WGS sequence"/>
</dbReference>
<dbReference type="NCBIfam" id="TIGR00756">
    <property type="entry name" value="PPR"/>
    <property type="match status" value="8"/>
</dbReference>
<keyword evidence="5" id="KW-1185">Reference proteome</keyword>
<feature type="repeat" description="PPR" evidence="3">
    <location>
        <begin position="404"/>
        <end position="438"/>
    </location>
</feature>
<feature type="repeat" description="PPR" evidence="3">
    <location>
        <begin position="369"/>
        <end position="403"/>
    </location>
</feature>
<protein>
    <recommendedName>
        <fullName evidence="6">Pentacotripeptide-repeat region of PRORP domain-containing protein</fullName>
    </recommendedName>
</protein>
<dbReference type="InterPro" id="IPR011990">
    <property type="entry name" value="TPR-like_helical_dom_sf"/>
</dbReference>
<comment type="caution">
    <text evidence="4">The sequence shown here is derived from an EMBL/GenBank/DDBJ whole genome shotgun (WGS) entry which is preliminary data.</text>
</comment>
<dbReference type="EMBL" id="AWUE01015345">
    <property type="protein sequence ID" value="OMO98346.1"/>
    <property type="molecule type" value="Genomic_DNA"/>
</dbReference>
<dbReference type="Pfam" id="PF13041">
    <property type="entry name" value="PPR_2"/>
    <property type="match status" value="3"/>
</dbReference>
<feature type="repeat" description="PPR" evidence="3">
    <location>
        <begin position="264"/>
        <end position="298"/>
    </location>
</feature>
<name>A0A1R3JU30_9ROSI</name>